<sequence>MLHAYVLYGVAGLMLVVRGIETEQRDSRGGASWNEVITDIGNERWTDYYIRCLHPDVIRPLIRGDLPKRLQDPEFRQRVSASLNLHATPGVYLCQFHQTGHLQPGDSQETADTLEQRRGAGLTLRQWLMVVDDCRLYSDVNNPASRNLAEQIDSAYRTTRATNYASNQRRWQSGTRQQNFAGLEEFLNMMDRRWLNWARAQLGTPNEWILDVPMVRAPAVVGQSKNVTERASHHLALSGSSYVHSLISCIVKFRFAYRFDRSVWQLARVERPDHMNLCEAIFSILASAYTWELGLNQTVSGASHQAGSHALTASALNQIYQQNRDENLRLGNVDKSLMLDEQLVQRIKEIKAFDKIKDQKFAELDEREKRVVEKGRKMDTAFEALMAREMSGLIRLQHRQALEASRAAPA</sequence>
<dbReference type="Proteomes" id="UP000053317">
    <property type="component" value="Unassembled WGS sequence"/>
</dbReference>
<proteinExistence type="predicted"/>
<name>A0A0G2GW45_PHACM</name>
<evidence type="ECO:0000313" key="3">
    <source>
        <dbReference type="Proteomes" id="UP000053317"/>
    </source>
</evidence>
<dbReference type="OrthoDB" id="4161586at2759"/>
<reference evidence="2 3" key="2">
    <citation type="submission" date="2015-05" db="EMBL/GenBank/DDBJ databases">
        <authorList>
            <person name="Morales-Cruz A."/>
            <person name="Amrine K.C."/>
            <person name="Cantu D."/>
        </authorList>
    </citation>
    <scope>NUCLEOTIDE SEQUENCE [LARGE SCALE GENOMIC DNA]</scope>
    <source>
        <strain evidence="2">UCRPC4</strain>
    </source>
</reference>
<feature type="signal peptide" evidence="1">
    <location>
        <begin position="1"/>
        <end position="22"/>
    </location>
</feature>
<keyword evidence="3" id="KW-1185">Reference proteome</keyword>
<protein>
    <submittedName>
        <fullName evidence="2">Uncharacterized protein</fullName>
    </submittedName>
</protein>
<dbReference type="AlphaFoldDB" id="A0A0G2GW45"/>
<feature type="chain" id="PRO_5002544944" evidence="1">
    <location>
        <begin position="23"/>
        <end position="410"/>
    </location>
</feature>
<keyword evidence="1" id="KW-0732">Signal</keyword>
<evidence type="ECO:0000256" key="1">
    <source>
        <dbReference type="SAM" id="SignalP"/>
    </source>
</evidence>
<comment type="caution">
    <text evidence="2">The sequence shown here is derived from an EMBL/GenBank/DDBJ whole genome shotgun (WGS) entry which is preliminary data.</text>
</comment>
<evidence type="ECO:0000313" key="2">
    <source>
        <dbReference type="EMBL" id="KKY27448.1"/>
    </source>
</evidence>
<gene>
    <name evidence="2" type="ORF">UCRPC4_g01043</name>
</gene>
<organism evidence="2 3">
    <name type="scientific">Phaeomoniella chlamydospora</name>
    <name type="common">Phaeoacremonium chlamydosporum</name>
    <dbReference type="NCBI Taxonomy" id="158046"/>
    <lineage>
        <taxon>Eukaryota</taxon>
        <taxon>Fungi</taxon>
        <taxon>Dikarya</taxon>
        <taxon>Ascomycota</taxon>
        <taxon>Pezizomycotina</taxon>
        <taxon>Eurotiomycetes</taxon>
        <taxon>Chaetothyriomycetidae</taxon>
        <taxon>Phaeomoniellales</taxon>
        <taxon>Phaeomoniellaceae</taxon>
        <taxon>Phaeomoniella</taxon>
    </lineage>
</organism>
<accession>A0A0G2GW45</accession>
<dbReference type="EMBL" id="LCWF01000024">
    <property type="protein sequence ID" value="KKY27448.1"/>
    <property type="molecule type" value="Genomic_DNA"/>
</dbReference>
<reference evidence="2 3" key="1">
    <citation type="submission" date="2015-05" db="EMBL/GenBank/DDBJ databases">
        <title>Distinctive expansion of gene families associated with plant cell wall degradation and secondary metabolism in the genomes of grapevine trunk pathogens.</title>
        <authorList>
            <person name="Lawrence D.P."/>
            <person name="Travadon R."/>
            <person name="Rolshausen P.E."/>
            <person name="Baumgartner K."/>
        </authorList>
    </citation>
    <scope>NUCLEOTIDE SEQUENCE [LARGE SCALE GENOMIC DNA]</scope>
    <source>
        <strain evidence="2">UCRPC4</strain>
    </source>
</reference>